<dbReference type="EMBL" id="MU864962">
    <property type="protein sequence ID" value="KAK4463230.1"/>
    <property type="molecule type" value="Genomic_DNA"/>
</dbReference>
<dbReference type="Pfam" id="PF02518">
    <property type="entry name" value="HATPase_c"/>
    <property type="match status" value="1"/>
</dbReference>
<dbReference type="AlphaFoldDB" id="A0AAV9HTC5"/>
<dbReference type="PANTHER" id="PTHR45339:SF1">
    <property type="entry name" value="HYBRID SIGNAL TRANSDUCTION HISTIDINE KINASE J"/>
    <property type="match status" value="1"/>
</dbReference>
<dbReference type="GO" id="GO:0000155">
    <property type="term" value="F:phosphorelay sensor kinase activity"/>
    <property type="evidence" value="ECO:0007669"/>
    <property type="project" value="InterPro"/>
</dbReference>
<keyword evidence="2" id="KW-0902">Two-component regulatory system</keyword>
<keyword evidence="5" id="KW-0812">Transmembrane</keyword>
<dbReference type="InterPro" id="IPR004358">
    <property type="entry name" value="Sig_transdc_His_kin-like_C"/>
</dbReference>
<evidence type="ECO:0000259" key="7">
    <source>
        <dbReference type="PROSITE" id="PS50110"/>
    </source>
</evidence>
<keyword evidence="5" id="KW-0472">Membrane</keyword>
<dbReference type="SMART" id="SM00448">
    <property type="entry name" value="REC"/>
    <property type="match status" value="1"/>
</dbReference>
<feature type="region of interest" description="Disordered" evidence="4">
    <location>
        <begin position="158"/>
        <end position="197"/>
    </location>
</feature>
<dbReference type="CDD" id="cd17546">
    <property type="entry name" value="REC_hyHK_CKI1_RcsC-like"/>
    <property type="match status" value="1"/>
</dbReference>
<keyword evidence="5" id="KW-1133">Transmembrane helix</keyword>
<dbReference type="SMART" id="SM00387">
    <property type="entry name" value="HATPase_c"/>
    <property type="match status" value="1"/>
</dbReference>
<evidence type="ECO:0000256" key="5">
    <source>
        <dbReference type="SAM" id="Phobius"/>
    </source>
</evidence>
<dbReference type="InterPro" id="IPR003594">
    <property type="entry name" value="HATPase_dom"/>
</dbReference>
<accession>A0AAV9HTC5</accession>
<feature type="domain" description="Response regulatory" evidence="7">
    <location>
        <begin position="828"/>
        <end position="950"/>
    </location>
</feature>
<feature type="transmembrane region" description="Helical" evidence="5">
    <location>
        <begin position="300"/>
        <end position="319"/>
    </location>
</feature>
<reference evidence="8" key="2">
    <citation type="submission" date="2023-06" db="EMBL/GenBank/DDBJ databases">
        <authorList>
            <consortium name="Lawrence Berkeley National Laboratory"/>
            <person name="Mondo S.J."/>
            <person name="Hensen N."/>
            <person name="Bonometti L."/>
            <person name="Westerberg I."/>
            <person name="Brannstrom I.O."/>
            <person name="Guillou S."/>
            <person name="Cros-Aarteil S."/>
            <person name="Calhoun S."/>
            <person name="Haridas S."/>
            <person name="Kuo A."/>
            <person name="Pangilinan J."/>
            <person name="Riley R."/>
            <person name="Labutti K."/>
            <person name="Andreopoulos B."/>
            <person name="Lipzen A."/>
            <person name="Chen C."/>
            <person name="Yanf M."/>
            <person name="Daum C."/>
            <person name="Ng V."/>
            <person name="Clum A."/>
            <person name="Steindorff A."/>
            <person name="Ohm R."/>
            <person name="Martin F."/>
            <person name="Silar P."/>
            <person name="Natvig D."/>
            <person name="Lalanne C."/>
            <person name="Gautier V."/>
            <person name="Ament-Velasquez S.L."/>
            <person name="Kruys A."/>
            <person name="Hutchinson M.I."/>
            <person name="Powell A.J."/>
            <person name="Barry K."/>
            <person name="Miller A.N."/>
            <person name="Grigoriev I.V."/>
            <person name="Debuchy R."/>
            <person name="Gladieux P."/>
            <person name="Thoren M.H."/>
            <person name="Johannesson H."/>
        </authorList>
    </citation>
    <scope>NUCLEOTIDE SEQUENCE</scope>
    <source>
        <strain evidence="8">PSN324</strain>
    </source>
</reference>
<feature type="transmembrane region" description="Helical" evidence="5">
    <location>
        <begin position="266"/>
        <end position="288"/>
    </location>
</feature>
<dbReference type="InterPro" id="IPR005467">
    <property type="entry name" value="His_kinase_dom"/>
</dbReference>
<keyword evidence="9" id="KW-1185">Reference proteome</keyword>
<dbReference type="SUPFAM" id="SSF52172">
    <property type="entry name" value="CheY-like"/>
    <property type="match status" value="1"/>
</dbReference>
<dbReference type="SUPFAM" id="SSF55874">
    <property type="entry name" value="ATPase domain of HSP90 chaperone/DNA topoisomerase II/histidine kinase"/>
    <property type="match status" value="1"/>
</dbReference>
<feature type="transmembrane region" description="Helical" evidence="5">
    <location>
        <begin position="16"/>
        <end position="34"/>
    </location>
</feature>
<dbReference type="SUPFAM" id="SSF47384">
    <property type="entry name" value="Homodimeric domain of signal transducing histidine kinase"/>
    <property type="match status" value="1"/>
</dbReference>
<dbReference type="Pfam" id="PF03707">
    <property type="entry name" value="MHYT"/>
    <property type="match status" value="2"/>
</dbReference>
<dbReference type="InterPro" id="IPR003661">
    <property type="entry name" value="HisK_dim/P_dom"/>
</dbReference>
<proteinExistence type="predicted"/>
<dbReference type="Pfam" id="PF00512">
    <property type="entry name" value="HisKA"/>
    <property type="match status" value="1"/>
</dbReference>
<feature type="transmembrane region" description="Helical" evidence="5">
    <location>
        <begin position="331"/>
        <end position="349"/>
    </location>
</feature>
<evidence type="ECO:0000259" key="6">
    <source>
        <dbReference type="PROSITE" id="PS50109"/>
    </source>
</evidence>
<feature type="region of interest" description="Disordered" evidence="4">
    <location>
        <begin position="120"/>
        <end position="141"/>
    </location>
</feature>
<evidence type="ECO:0000256" key="3">
    <source>
        <dbReference type="PROSITE-ProRule" id="PRU00169"/>
    </source>
</evidence>
<dbReference type="InterPro" id="IPR036097">
    <property type="entry name" value="HisK_dim/P_sf"/>
</dbReference>
<dbReference type="InterPro" id="IPR011006">
    <property type="entry name" value="CheY-like_superfamily"/>
</dbReference>
<feature type="transmembrane region" description="Helical" evidence="5">
    <location>
        <begin position="88"/>
        <end position="110"/>
    </location>
</feature>
<dbReference type="InterPro" id="IPR036890">
    <property type="entry name" value="HATPase_C_sf"/>
</dbReference>
<dbReference type="PRINTS" id="PR00344">
    <property type="entry name" value="BCTRLSENSOR"/>
</dbReference>
<dbReference type="Gene3D" id="3.40.50.2300">
    <property type="match status" value="1"/>
</dbReference>
<dbReference type="Pfam" id="PF00072">
    <property type="entry name" value="Response_reg"/>
    <property type="match status" value="1"/>
</dbReference>
<evidence type="ECO:0000256" key="1">
    <source>
        <dbReference type="ARBA" id="ARBA00022553"/>
    </source>
</evidence>
<feature type="transmembrane region" description="Helical" evidence="5">
    <location>
        <begin position="46"/>
        <end position="68"/>
    </location>
</feature>
<dbReference type="Gene3D" id="3.30.565.10">
    <property type="entry name" value="Histidine kinase-like ATPase, C-terminal domain"/>
    <property type="match status" value="1"/>
</dbReference>
<evidence type="ECO:0000256" key="2">
    <source>
        <dbReference type="ARBA" id="ARBA00023012"/>
    </source>
</evidence>
<dbReference type="SMART" id="SM00388">
    <property type="entry name" value="HisKA"/>
    <property type="match status" value="1"/>
</dbReference>
<protein>
    <recommendedName>
        <fullName evidence="10">Histidine kinase</fullName>
    </recommendedName>
</protein>
<feature type="modified residue" description="4-aspartylphosphate" evidence="3">
    <location>
        <position position="879"/>
    </location>
</feature>
<sequence length="953" mass="103823">MDDSDGFRQLDKKFDWWLISVAFFVSFLGTFTSTQLMIQAQLSSNFLTVLTLLAIIGLTFGFCASWSLHFVGMLSCRLDLPVGLDVGLTLLSAVLAVTFTFAALGAELLWKRYKASHRRNAAKRHSRSRVTGGGPPLLDNDSSIPLLAQDSVNGHASADLADGGGDIESRQRYAPPQQSQVSFSVDPPGASAAPLASREFRGHVTDPSLSARMSSSESRGSGSLTEFRIGASQLDLKTMAGHGIAPKQNAFIVTYHGIVAGMCWKAVGMGLVWSLSLTCMHYGGLLAMRIQEGWLTFNPVLVVISALISWVVCVAGYIYMVNIEPHLSQQVLFSAIAASGIAAMHFTGLRATTFWSRLPPAQVGGYPPQLPIAVCTVAILTCTLANGLLAHSATISRNELAEYVLTRQKLWRALAQKENAEMAAAARSNFIASASHEIRTPLHHLQGYSDLLSKTSLSDDARQLVSSIQNATKTLSLITNNVLDWTKLESDRDASCRLAPSDMRSVFESIVILLPDLDQQNDVEVLAVVEPSVPDSLLLDEAYIQRILMNLLSNALKFTSTGFVMLSLEMDDGHLMAKVRDSGAGIPSSFIPRVFEPFSQAETRGTQRGTGLGLSIVRQLLNKMQGDISLESRHVNDGFAPGETGTTFTIRIPVSVPPAERPPTSHAITSTANRSTVALLCSSPRLLEGLEIAWQLFGYDVVVVDHFSELANHELKYAWADFRYLSENADCLRYLLSQEHLTTFVPFEHLESLQHLPGVLSAPHFVPIPKPLIWHTFYKRIAIASEAAKTLKASALVVENIPKPPEVSAKARERKPSHGGGATPGTVNILLVEDNVLNQKLCTKMLSSLGYAVLLASDGAKAIEQVIKHDQIIDLIFMDQSMPVKDGICATREIRELERSNKLTKKHPIIALTAVVSTESRAQFKSAGADDFLAKPLSFAQLEQTLATFLRIE</sequence>
<feature type="domain" description="Histidine kinase" evidence="6">
    <location>
        <begin position="433"/>
        <end position="656"/>
    </location>
</feature>
<keyword evidence="1 3" id="KW-0597">Phosphoprotein</keyword>
<organism evidence="8 9">
    <name type="scientific">Cladorrhinum samala</name>
    <dbReference type="NCBI Taxonomy" id="585594"/>
    <lineage>
        <taxon>Eukaryota</taxon>
        <taxon>Fungi</taxon>
        <taxon>Dikarya</taxon>
        <taxon>Ascomycota</taxon>
        <taxon>Pezizomycotina</taxon>
        <taxon>Sordariomycetes</taxon>
        <taxon>Sordariomycetidae</taxon>
        <taxon>Sordariales</taxon>
        <taxon>Podosporaceae</taxon>
        <taxon>Cladorrhinum</taxon>
    </lineage>
</organism>
<evidence type="ECO:0008006" key="10">
    <source>
        <dbReference type="Google" id="ProtNLM"/>
    </source>
</evidence>
<evidence type="ECO:0000313" key="8">
    <source>
        <dbReference type="EMBL" id="KAK4463230.1"/>
    </source>
</evidence>
<dbReference type="InterPro" id="IPR005330">
    <property type="entry name" value="MHYT_dom"/>
</dbReference>
<evidence type="ECO:0000256" key="4">
    <source>
        <dbReference type="SAM" id="MobiDB-lite"/>
    </source>
</evidence>
<reference evidence="8" key="1">
    <citation type="journal article" date="2023" name="Mol. Phylogenet. Evol.">
        <title>Genome-scale phylogeny and comparative genomics of the fungal order Sordariales.</title>
        <authorList>
            <person name="Hensen N."/>
            <person name="Bonometti L."/>
            <person name="Westerberg I."/>
            <person name="Brannstrom I.O."/>
            <person name="Guillou S."/>
            <person name="Cros-Aarteil S."/>
            <person name="Calhoun S."/>
            <person name="Haridas S."/>
            <person name="Kuo A."/>
            <person name="Mondo S."/>
            <person name="Pangilinan J."/>
            <person name="Riley R."/>
            <person name="LaButti K."/>
            <person name="Andreopoulos B."/>
            <person name="Lipzen A."/>
            <person name="Chen C."/>
            <person name="Yan M."/>
            <person name="Daum C."/>
            <person name="Ng V."/>
            <person name="Clum A."/>
            <person name="Steindorff A."/>
            <person name="Ohm R.A."/>
            <person name="Martin F."/>
            <person name="Silar P."/>
            <person name="Natvig D.O."/>
            <person name="Lalanne C."/>
            <person name="Gautier V."/>
            <person name="Ament-Velasquez S.L."/>
            <person name="Kruys A."/>
            <person name="Hutchinson M.I."/>
            <person name="Powell A.J."/>
            <person name="Barry K."/>
            <person name="Miller A.N."/>
            <person name="Grigoriev I.V."/>
            <person name="Debuchy R."/>
            <person name="Gladieux P."/>
            <person name="Hiltunen Thoren M."/>
            <person name="Johannesson H."/>
        </authorList>
    </citation>
    <scope>NUCLEOTIDE SEQUENCE</scope>
    <source>
        <strain evidence="8">PSN324</strain>
    </source>
</reference>
<evidence type="ECO:0000313" key="9">
    <source>
        <dbReference type="Proteomes" id="UP001321749"/>
    </source>
</evidence>
<dbReference type="PROSITE" id="PS50109">
    <property type="entry name" value="HIS_KIN"/>
    <property type="match status" value="1"/>
</dbReference>
<dbReference type="Proteomes" id="UP001321749">
    <property type="component" value="Unassembled WGS sequence"/>
</dbReference>
<dbReference type="Gene3D" id="1.10.287.130">
    <property type="match status" value="1"/>
</dbReference>
<gene>
    <name evidence="8" type="ORF">QBC42DRAFT_174204</name>
</gene>
<dbReference type="CDD" id="cd00082">
    <property type="entry name" value="HisKA"/>
    <property type="match status" value="1"/>
</dbReference>
<dbReference type="PROSITE" id="PS50110">
    <property type="entry name" value="RESPONSE_REGULATORY"/>
    <property type="match status" value="1"/>
</dbReference>
<dbReference type="PANTHER" id="PTHR45339">
    <property type="entry name" value="HYBRID SIGNAL TRANSDUCTION HISTIDINE KINASE J"/>
    <property type="match status" value="1"/>
</dbReference>
<comment type="caution">
    <text evidence="8">The sequence shown here is derived from an EMBL/GenBank/DDBJ whole genome shotgun (WGS) entry which is preliminary data.</text>
</comment>
<name>A0AAV9HTC5_9PEZI</name>
<dbReference type="InterPro" id="IPR001789">
    <property type="entry name" value="Sig_transdc_resp-reg_receiver"/>
</dbReference>